<evidence type="ECO:0000256" key="2">
    <source>
        <dbReference type="ARBA" id="ARBA00008335"/>
    </source>
</evidence>
<feature type="transmembrane region" description="Helical" evidence="7">
    <location>
        <begin position="74"/>
        <end position="94"/>
    </location>
</feature>
<proteinExistence type="inferred from homology"/>
<dbReference type="PANTHER" id="PTHR23514">
    <property type="entry name" value="BYPASS OF STOP CODON PROTEIN 6"/>
    <property type="match status" value="1"/>
</dbReference>
<evidence type="ECO:0000256" key="5">
    <source>
        <dbReference type="ARBA" id="ARBA00022989"/>
    </source>
</evidence>
<feature type="transmembrane region" description="Helical" evidence="7">
    <location>
        <begin position="245"/>
        <end position="266"/>
    </location>
</feature>
<keyword evidence="4 7" id="KW-0812">Transmembrane</keyword>
<feature type="transmembrane region" description="Helical" evidence="7">
    <location>
        <begin position="365"/>
        <end position="386"/>
    </location>
</feature>
<evidence type="ECO:0000256" key="1">
    <source>
        <dbReference type="ARBA" id="ARBA00004651"/>
    </source>
</evidence>
<feature type="transmembrane region" description="Helical" evidence="7">
    <location>
        <begin position="206"/>
        <end position="225"/>
    </location>
</feature>
<evidence type="ECO:0000313" key="9">
    <source>
        <dbReference type="Proteomes" id="UP001286174"/>
    </source>
</evidence>
<dbReference type="GO" id="GO:0022857">
    <property type="term" value="F:transmembrane transporter activity"/>
    <property type="evidence" value="ECO:0007669"/>
    <property type="project" value="InterPro"/>
</dbReference>
<keyword evidence="3" id="KW-0813">Transport</keyword>
<dbReference type="Gene3D" id="1.20.1250.20">
    <property type="entry name" value="MFS general substrate transporter like domains"/>
    <property type="match status" value="2"/>
</dbReference>
<keyword evidence="6 7" id="KW-0472">Membrane</keyword>
<protein>
    <submittedName>
        <fullName evidence="8">MFS transporter</fullName>
    </submittedName>
</protein>
<dbReference type="EMBL" id="JALBUR010000003">
    <property type="protein sequence ID" value="MDX8418929.1"/>
    <property type="molecule type" value="Genomic_DNA"/>
</dbReference>
<dbReference type="InterPro" id="IPR011701">
    <property type="entry name" value="MFS"/>
</dbReference>
<feature type="transmembrane region" description="Helical" evidence="7">
    <location>
        <begin position="100"/>
        <end position="123"/>
    </location>
</feature>
<dbReference type="PANTHER" id="PTHR23514:SF3">
    <property type="entry name" value="BYPASS OF STOP CODON PROTEIN 6"/>
    <property type="match status" value="1"/>
</dbReference>
<feature type="transmembrane region" description="Helical" evidence="7">
    <location>
        <begin position="12"/>
        <end position="34"/>
    </location>
</feature>
<comment type="similarity">
    <text evidence="2">Belongs to the major facilitator superfamily.</text>
</comment>
<name>A0AB35U1Y2_9FIRM</name>
<feature type="transmembrane region" description="Helical" evidence="7">
    <location>
        <begin position="144"/>
        <end position="164"/>
    </location>
</feature>
<dbReference type="Proteomes" id="UP001286174">
    <property type="component" value="Unassembled WGS sequence"/>
</dbReference>
<evidence type="ECO:0000256" key="4">
    <source>
        <dbReference type="ARBA" id="ARBA00022692"/>
    </source>
</evidence>
<accession>A0AB35U1Y2</accession>
<dbReference type="SUPFAM" id="SSF103473">
    <property type="entry name" value="MFS general substrate transporter"/>
    <property type="match status" value="1"/>
</dbReference>
<evidence type="ECO:0000256" key="7">
    <source>
        <dbReference type="SAM" id="Phobius"/>
    </source>
</evidence>
<feature type="transmembrane region" description="Helical" evidence="7">
    <location>
        <begin position="301"/>
        <end position="323"/>
    </location>
</feature>
<feature type="transmembrane region" description="Helical" evidence="7">
    <location>
        <begin position="40"/>
        <end position="62"/>
    </location>
</feature>
<evidence type="ECO:0000313" key="8">
    <source>
        <dbReference type="EMBL" id="MDX8418929.1"/>
    </source>
</evidence>
<dbReference type="AlphaFoldDB" id="A0AB35U1Y2"/>
<comment type="caution">
    <text evidence="8">The sequence shown here is derived from an EMBL/GenBank/DDBJ whole genome shotgun (WGS) entry which is preliminary data.</text>
</comment>
<sequence>MLRSNYKATIHACYAGYITQAVVNSFAPLLFVTFQKEYGIPLAQITFLITFNFGFQLVIDLLSAKFVDKIGWRTSIVAAHICAVLGLILLGILPHVLSNAFVGLLISVIIYAIGGGLIEVLISPIVEACPTDDKASAMSLLHSFYCWGVVAVTLVSTLFFHIFSIHHWPILAFLWAILPIVNGFIFSIVPINTLTEQGKTMPVHQLLFKPLFWMLFVLMICAGASEQAMSQWASAFAESGMHVSKTAADLAGPCLFSFLMGLSRVIHASTHGIDIRKYLIFSALLCIIGYCLASLTSISWIGLAGCGVVGFAVGAMWPGSFSIAARQLPTGGTALFALLALGGDLGCNAGPTLTGMISAASHNNLQAGLLAAIIFPAVMAIMLAVLQKSSITAQ</sequence>
<dbReference type="InterPro" id="IPR036259">
    <property type="entry name" value="MFS_trans_sf"/>
</dbReference>
<comment type="subcellular location">
    <subcellularLocation>
        <location evidence="1">Cell membrane</location>
        <topology evidence="1">Multi-pass membrane protein</topology>
    </subcellularLocation>
</comment>
<evidence type="ECO:0000256" key="6">
    <source>
        <dbReference type="ARBA" id="ARBA00023136"/>
    </source>
</evidence>
<dbReference type="InterPro" id="IPR051788">
    <property type="entry name" value="MFS_Transporter"/>
</dbReference>
<feature type="transmembrane region" description="Helical" evidence="7">
    <location>
        <begin position="335"/>
        <end position="359"/>
    </location>
</feature>
<evidence type="ECO:0000256" key="3">
    <source>
        <dbReference type="ARBA" id="ARBA00022448"/>
    </source>
</evidence>
<keyword evidence="5 7" id="KW-1133">Transmembrane helix</keyword>
<dbReference type="GO" id="GO:0005886">
    <property type="term" value="C:plasma membrane"/>
    <property type="evidence" value="ECO:0007669"/>
    <property type="project" value="UniProtKB-SubCell"/>
</dbReference>
<gene>
    <name evidence="8" type="ORF">MOZ60_02340</name>
</gene>
<reference evidence="8 9" key="1">
    <citation type="submission" date="2022-03" db="EMBL/GenBank/DDBJ databases">
        <title>Novel taxa within the pig intestine.</title>
        <authorList>
            <person name="Wylensek D."/>
            <person name="Bishof K."/>
            <person name="Afrizal A."/>
            <person name="Clavel T."/>
        </authorList>
    </citation>
    <scope>NUCLEOTIDE SEQUENCE [LARGE SCALE GENOMIC DNA]</scope>
    <source>
        <strain evidence="8 9">CLA-KB-P133</strain>
    </source>
</reference>
<feature type="transmembrane region" description="Helical" evidence="7">
    <location>
        <begin position="278"/>
        <end position="295"/>
    </location>
</feature>
<dbReference type="Pfam" id="PF07690">
    <property type="entry name" value="MFS_1"/>
    <property type="match status" value="1"/>
</dbReference>
<feature type="transmembrane region" description="Helical" evidence="7">
    <location>
        <begin position="170"/>
        <end position="194"/>
    </location>
</feature>
<dbReference type="RefSeq" id="WP_370595502.1">
    <property type="nucleotide sequence ID" value="NZ_JALBUR010000003.1"/>
</dbReference>
<organism evidence="8 9">
    <name type="scientific">Grylomicrobium aquisgranensis</name>
    <dbReference type="NCBI Taxonomy" id="2926318"/>
    <lineage>
        <taxon>Bacteria</taxon>
        <taxon>Bacillati</taxon>
        <taxon>Bacillota</taxon>
        <taxon>Erysipelotrichia</taxon>
        <taxon>Erysipelotrichales</taxon>
        <taxon>Erysipelotrichaceae</taxon>
        <taxon>Grylomicrobium</taxon>
    </lineage>
</organism>
<keyword evidence="9" id="KW-1185">Reference proteome</keyword>